<proteinExistence type="predicted"/>
<dbReference type="Proteomes" id="UP000092713">
    <property type="component" value="Unassembled WGS sequence"/>
</dbReference>
<dbReference type="EMBL" id="LOCQ01000055">
    <property type="protein sequence ID" value="OBV39103.1"/>
    <property type="molecule type" value="Genomic_DNA"/>
</dbReference>
<name>A0A1A7C471_9BURK</name>
<organism evidence="1 2">
    <name type="scientific">Janthinobacterium psychrotolerans</name>
    <dbReference type="NCBI Taxonomy" id="1747903"/>
    <lineage>
        <taxon>Bacteria</taxon>
        <taxon>Pseudomonadati</taxon>
        <taxon>Pseudomonadota</taxon>
        <taxon>Betaproteobacteria</taxon>
        <taxon>Burkholderiales</taxon>
        <taxon>Oxalobacteraceae</taxon>
        <taxon>Janthinobacterium</taxon>
    </lineage>
</organism>
<dbReference type="NCBIfam" id="NF038351">
    <property type="entry name" value="cyt_ox_assem_30"/>
    <property type="match status" value="1"/>
</dbReference>
<accession>A0A1A7C471</accession>
<dbReference type="RefSeq" id="WP_217270561.1">
    <property type="nucleotide sequence ID" value="NZ_LOCQ01000055.1"/>
</dbReference>
<gene>
    <name evidence="1" type="ORF">ASR47_1008164</name>
</gene>
<reference evidence="1 2" key="1">
    <citation type="submission" date="2016-04" db="EMBL/GenBank/DDBJ databases">
        <title>Draft genome sequence of Janthinobacterium psychrotolerans sp. nov., isolated from freshwater sediments in Denmark.</title>
        <authorList>
            <person name="Gong X."/>
            <person name="Skrivergaard S."/>
            <person name="Korsgaard B.S."/>
            <person name="Schreiber L."/>
            <person name="Marshall I.P."/>
            <person name="Finster K."/>
            <person name="Schramm A."/>
        </authorList>
    </citation>
    <scope>NUCLEOTIDE SEQUENCE [LARGE SCALE GENOMIC DNA]</scope>
    <source>
        <strain evidence="1 2">S3-2</strain>
    </source>
</reference>
<evidence type="ECO:0000313" key="2">
    <source>
        <dbReference type="Proteomes" id="UP000092713"/>
    </source>
</evidence>
<dbReference type="AlphaFoldDB" id="A0A1A7C471"/>
<protein>
    <submittedName>
        <fullName evidence="1">Uncharacterized protein</fullName>
    </submittedName>
</protein>
<keyword evidence="2" id="KW-1185">Reference proteome</keyword>
<dbReference type="InterPro" id="IPR047811">
    <property type="entry name" value="CytC_ox_assmbl_put"/>
</dbReference>
<evidence type="ECO:0000313" key="1">
    <source>
        <dbReference type="EMBL" id="OBV39103.1"/>
    </source>
</evidence>
<comment type="caution">
    <text evidence="1">The sequence shown here is derived from an EMBL/GenBank/DDBJ whole genome shotgun (WGS) entry which is preliminary data.</text>
</comment>
<sequence length="38" mass="4338">MSERNSGRKKPNNLRTGLILAALAAFFFLSVFAKRLWL</sequence>